<feature type="region of interest" description="Disordered" evidence="1">
    <location>
        <begin position="133"/>
        <end position="238"/>
    </location>
</feature>
<feature type="region of interest" description="Disordered" evidence="1">
    <location>
        <begin position="340"/>
        <end position="365"/>
    </location>
</feature>
<keyword evidence="3" id="KW-1185">Reference proteome</keyword>
<dbReference type="EMBL" id="FJUY01000006">
    <property type="protein sequence ID" value="CZT18732.1"/>
    <property type="molecule type" value="Genomic_DNA"/>
</dbReference>
<feature type="compositionally biased region" description="Basic and acidic residues" evidence="1">
    <location>
        <begin position="133"/>
        <end position="150"/>
    </location>
</feature>
<accession>A0A2D3UPX7</accession>
<dbReference type="RefSeq" id="XP_023625622.1">
    <property type="nucleotide sequence ID" value="XM_023769854.1"/>
</dbReference>
<protein>
    <submittedName>
        <fullName evidence="2">Uncharacterized protein</fullName>
    </submittedName>
</protein>
<dbReference type="AlphaFoldDB" id="A0A2D3UPX7"/>
<dbReference type="STRING" id="112498.A0A2D3UPX7"/>
<dbReference type="OrthoDB" id="5409998at2759"/>
<proteinExistence type="predicted"/>
<evidence type="ECO:0000313" key="3">
    <source>
        <dbReference type="Proteomes" id="UP000225277"/>
    </source>
</evidence>
<reference evidence="2 3" key="1">
    <citation type="submission" date="2016-03" db="EMBL/GenBank/DDBJ databases">
        <authorList>
            <person name="Ploux O."/>
        </authorList>
    </citation>
    <scope>NUCLEOTIDE SEQUENCE [LARGE SCALE GENOMIC DNA]</scope>
    <source>
        <strain evidence="2 3">URUG2</strain>
    </source>
</reference>
<organism evidence="2 3">
    <name type="scientific">Ramularia collo-cygni</name>
    <dbReference type="NCBI Taxonomy" id="112498"/>
    <lineage>
        <taxon>Eukaryota</taxon>
        <taxon>Fungi</taxon>
        <taxon>Dikarya</taxon>
        <taxon>Ascomycota</taxon>
        <taxon>Pezizomycotina</taxon>
        <taxon>Dothideomycetes</taxon>
        <taxon>Dothideomycetidae</taxon>
        <taxon>Mycosphaerellales</taxon>
        <taxon>Mycosphaerellaceae</taxon>
        <taxon>Ramularia</taxon>
    </lineage>
</organism>
<feature type="compositionally biased region" description="Basic and acidic residues" evidence="1">
    <location>
        <begin position="209"/>
        <end position="223"/>
    </location>
</feature>
<gene>
    <name evidence="2" type="ORF">RCC_04576</name>
</gene>
<feature type="compositionally biased region" description="Basic and acidic residues" evidence="1">
    <location>
        <begin position="171"/>
        <end position="181"/>
    </location>
</feature>
<evidence type="ECO:0000256" key="1">
    <source>
        <dbReference type="SAM" id="MobiDB-lite"/>
    </source>
</evidence>
<dbReference type="Proteomes" id="UP000225277">
    <property type="component" value="Unassembled WGS sequence"/>
</dbReference>
<feature type="compositionally biased region" description="Polar residues" evidence="1">
    <location>
        <begin position="100"/>
        <end position="109"/>
    </location>
</feature>
<name>A0A2D3UPX7_9PEZI</name>
<sequence length="365" mass="38848">MSSNTDHGALLDELQAQVNLVLEQTGRVFAAVNSTPKVPPVAHITKLQNTIPIASKRFHQALDQLENELQMAALVMRRDLAVCREQSNTDSKAAPKVPSESLTTPKAVASTSNLGEVGLGKAEEIFKEDIAMQDQSHDPAPDFPVIEEKPVPPAAEVDQKPVTKPSPDAKPSPEDVSREAVPRAANGSSKEEGAPQHDGLSIETATAEQDSKVDSKSGEEKAPDTATGDMDSLFNDPISAEDAAAANAFDFDQNNSNELDFGSFSAGFDSTGADNDNISSLLPGLEDYANTQQNAAADVMDFSSFFNTGDGGQNTGLDQQASGEQRDTTFDDLMDLANFEGMDGDDSNNNGNNHNADLDFEALFN</sequence>
<evidence type="ECO:0000313" key="2">
    <source>
        <dbReference type="EMBL" id="CZT18732.1"/>
    </source>
</evidence>
<feature type="region of interest" description="Disordered" evidence="1">
    <location>
        <begin position="86"/>
        <end position="109"/>
    </location>
</feature>
<dbReference type="GeneID" id="35599750"/>